<reference evidence="1" key="1">
    <citation type="submission" date="2023-10" db="EMBL/GenBank/DDBJ databases">
        <authorList>
            <person name="Rodriguez Cubillos JULIANA M."/>
            <person name="De Vega J."/>
        </authorList>
    </citation>
    <scope>NUCLEOTIDE SEQUENCE</scope>
</reference>
<sequence>MTHLKWFNNLFQRSENKFVYVPISLCHSKAQFHNNNLKQPKPNQILKNYLECNNHTKVLLLFRTLLRKKTSTFNSIDSFSFLYALKACINKKHSFIHGKQMHALIIKFGYESIIQLQTSLLKVYAEGGNLFDAHQVFEEIPEKNIICWTSLISAYVENHRPNEGLELFRLMLMNNVEPDQVVVTVALSACADTGGLEMGEWIHDFVRRKQGMKIDLCFNNALINMYAKCGDIVNARKLFDSTRNKDVTTWTSMIVGHALHGQALEALQLFSQMNAGRDKKNSSSSNFIVSPNDVTFIGVLMACSHAGLVEEGKRHFRSMTEEYGIQPREPHFGCMVDLLCRNGNLRDAYNFIMEMTVPPNAVIWRTLLGACSLQGDLELGTEVRHKLLNLDPGYVGDSVTMSNIYADKNMWNKKIIIRNQIKKSRPPGFSSVEV</sequence>
<name>A0ACB0J568_TRIPR</name>
<evidence type="ECO:0000313" key="2">
    <source>
        <dbReference type="Proteomes" id="UP001177021"/>
    </source>
</evidence>
<dbReference type="EMBL" id="CASHSV030000024">
    <property type="protein sequence ID" value="CAJ2639341.1"/>
    <property type="molecule type" value="Genomic_DNA"/>
</dbReference>
<gene>
    <name evidence="1" type="ORF">MILVUS5_LOCUS9380</name>
</gene>
<comment type="caution">
    <text evidence="1">The sequence shown here is derived from an EMBL/GenBank/DDBJ whole genome shotgun (WGS) entry which is preliminary data.</text>
</comment>
<evidence type="ECO:0000313" key="1">
    <source>
        <dbReference type="EMBL" id="CAJ2639341.1"/>
    </source>
</evidence>
<dbReference type="Proteomes" id="UP001177021">
    <property type="component" value="Unassembled WGS sequence"/>
</dbReference>
<organism evidence="1 2">
    <name type="scientific">Trifolium pratense</name>
    <name type="common">Red clover</name>
    <dbReference type="NCBI Taxonomy" id="57577"/>
    <lineage>
        <taxon>Eukaryota</taxon>
        <taxon>Viridiplantae</taxon>
        <taxon>Streptophyta</taxon>
        <taxon>Embryophyta</taxon>
        <taxon>Tracheophyta</taxon>
        <taxon>Spermatophyta</taxon>
        <taxon>Magnoliopsida</taxon>
        <taxon>eudicotyledons</taxon>
        <taxon>Gunneridae</taxon>
        <taxon>Pentapetalae</taxon>
        <taxon>rosids</taxon>
        <taxon>fabids</taxon>
        <taxon>Fabales</taxon>
        <taxon>Fabaceae</taxon>
        <taxon>Papilionoideae</taxon>
        <taxon>50 kb inversion clade</taxon>
        <taxon>NPAAA clade</taxon>
        <taxon>Hologalegina</taxon>
        <taxon>IRL clade</taxon>
        <taxon>Trifolieae</taxon>
        <taxon>Trifolium</taxon>
    </lineage>
</organism>
<keyword evidence="2" id="KW-1185">Reference proteome</keyword>
<proteinExistence type="predicted"/>
<accession>A0ACB0J568</accession>
<protein>
    <submittedName>
        <fullName evidence="1">Uncharacterized protein</fullName>
    </submittedName>
</protein>